<organism evidence="2 3">
    <name type="scientific">Desulfosarcina ovata subsp. sediminis</name>
    <dbReference type="NCBI Taxonomy" id="885957"/>
    <lineage>
        <taxon>Bacteria</taxon>
        <taxon>Pseudomonadati</taxon>
        <taxon>Thermodesulfobacteriota</taxon>
        <taxon>Desulfobacteria</taxon>
        <taxon>Desulfobacterales</taxon>
        <taxon>Desulfosarcinaceae</taxon>
        <taxon>Desulfosarcina</taxon>
    </lineage>
</organism>
<dbReference type="Pfam" id="PF01497">
    <property type="entry name" value="Peripla_BP_2"/>
    <property type="match status" value="1"/>
</dbReference>
<dbReference type="Proteomes" id="UP000425960">
    <property type="component" value="Chromosome"/>
</dbReference>
<name>A0A5K7ZMN8_9BACT</name>
<evidence type="ECO:0000259" key="1">
    <source>
        <dbReference type="PROSITE" id="PS50983"/>
    </source>
</evidence>
<dbReference type="InterPro" id="IPR050902">
    <property type="entry name" value="ABC_Transporter_SBP"/>
</dbReference>
<dbReference type="PANTHER" id="PTHR30535">
    <property type="entry name" value="VITAMIN B12-BINDING PROTEIN"/>
    <property type="match status" value="1"/>
</dbReference>
<dbReference type="SUPFAM" id="SSF53807">
    <property type="entry name" value="Helical backbone' metal receptor"/>
    <property type="match status" value="1"/>
</dbReference>
<accession>A0A5K7ZMN8</accession>
<gene>
    <name evidence="2" type="ORF">DSCO28_28970</name>
</gene>
<dbReference type="KEGG" id="dov:DSCO28_28970"/>
<reference evidence="2 3" key="1">
    <citation type="submission" date="2019-11" db="EMBL/GenBank/DDBJ databases">
        <title>Comparative genomics of hydrocarbon-degrading Desulfosarcina strains.</title>
        <authorList>
            <person name="Watanabe M."/>
            <person name="Kojima H."/>
            <person name="Fukui M."/>
        </authorList>
    </citation>
    <scope>NUCLEOTIDE SEQUENCE [LARGE SCALE GENOMIC DNA]</scope>
    <source>
        <strain evidence="2 3">28bB2T</strain>
    </source>
</reference>
<dbReference type="Gene3D" id="3.40.50.1980">
    <property type="entry name" value="Nitrogenase molybdenum iron protein domain"/>
    <property type="match status" value="2"/>
</dbReference>
<dbReference type="EMBL" id="AP021876">
    <property type="protein sequence ID" value="BBO82331.1"/>
    <property type="molecule type" value="Genomic_DNA"/>
</dbReference>
<dbReference type="RefSeq" id="WP_155322818.1">
    <property type="nucleotide sequence ID" value="NZ_AP021876.1"/>
</dbReference>
<dbReference type="AlphaFoldDB" id="A0A5K7ZMN8"/>
<evidence type="ECO:0000313" key="2">
    <source>
        <dbReference type="EMBL" id="BBO82331.1"/>
    </source>
</evidence>
<evidence type="ECO:0000313" key="3">
    <source>
        <dbReference type="Proteomes" id="UP000425960"/>
    </source>
</evidence>
<proteinExistence type="predicted"/>
<dbReference type="PANTHER" id="PTHR30535:SF34">
    <property type="entry name" value="MOLYBDATE-BINDING PROTEIN MOLA"/>
    <property type="match status" value="1"/>
</dbReference>
<feature type="domain" description="Fe/B12 periplasmic-binding" evidence="1">
    <location>
        <begin position="44"/>
        <end position="322"/>
    </location>
</feature>
<dbReference type="InterPro" id="IPR002491">
    <property type="entry name" value="ABC_transptr_periplasmic_BD"/>
</dbReference>
<protein>
    <submittedName>
        <fullName evidence="2">Iron ABC transporter substrate-binding protein</fullName>
    </submittedName>
</protein>
<dbReference type="PROSITE" id="PS50983">
    <property type="entry name" value="FE_B12_PBP"/>
    <property type="match status" value="1"/>
</dbReference>
<sequence length="363" mass="40172">MSRRFLLLVLVPVIWLTTVTAVAHPATLIDMTQREVTIPGGADRILCLGPGTLRLIVYLQAEKKVVGVEALEKNYPGGRPYWLAHPELAALPTCGPGGVAAINQKPDLETVLKLAPEVIFVTYMDAALADDVQAVLSIPVVVLSYGDFSTFDETVYTALRLAAAIVDRNDRAEAVIRSIEAWRADLSRRSANDTGEERPEAYIGGIGFRKVQGIESTQHNYPPLEWINADNLARRMETKAGSHVAVPKEMLLNLDPPTIFIDGGGLSLVTGDVTRKPEYYRALTAFARRRVFVLHPFNWYTTNIDTALTDAYAMGKILYPKRFADIDPERKADEIYTELVGRPVYEKMKADYGPIGRVAPFVD</sequence>